<name>A0A3P7EEU4_WUCBA</name>
<dbReference type="OrthoDB" id="5869455at2759"/>
<reference evidence="3 4" key="1">
    <citation type="submission" date="2018-11" db="EMBL/GenBank/DDBJ databases">
        <authorList>
            <consortium name="Pathogen Informatics"/>
        </authorList>
    </citation>
    <scope>NUCLEOTIDE SEQUENCE [LARGE SCALE GENOMIC DNA]</scope>
</reference>
<sequence length="356" mass="40611">MRSLWLFIILSAFPKTIHSAASKKSVITSLHAKWSQTSFIAEARKIKKLLISEINAFKVKRVDRRADISFCYVDFKKFKECLLYLQVSFFSILQFAANLWLKKVTLYFGRTWMKLLRNLMSTSGTHLDKNWTIVMLYNKDSDARQYDLAVRLAGYLLEEARVNLLKFALSLRAHSPTVLLFQRLGTERKKSCAAFADVHGTLTCDVNDLKKVIESDNRGPVPTVYSIDHIFPATKEHNVTLIVYGELATPSWRKFHLVAKALSRSGKVKYILRHFVKDVLGDKPLLSGYGVELAIKSTEYKAVDDSNAVTDKVAVEESSEEYVDNEEDNYGFNFSTLRTENVTCSIFLINMIVGFD</sequence>
<evidence type="ECO:0000256" key="1">
    <source>
        <dbReference type="SAM" id="SignalP"/>
    </source>
</evidence>
<evidence type="ECO:0000259" key="2">
    <source>
        <dbReference type="Pfam" id="PF18400"/>
    </source>
</evidence>
<dbReference type="PANTHER" id="PTHR11226:SF0">
    <property type="entry name" value="UDP-GLUCOSE:GLYCOPROTEIN GLUCOSYLTRANSFERASE"/>
    <property type="match status" value="1"/>
</dbReference>
<dbReference type="GO" id="GO:0003980">
    <property type="term" value="F:UDP-glucose:glycoprotein glucosyltransferase activity"/>
    <property type="evidence" value="ECO:0007669"/>
    <property type="project" value="InterPro"/>
</dbReference>
<dbReference type="GO" id="GO:0005783">
    <property type="term" value="C:endoplasmic reticulum"/>
    <property type="evidence" value="ECO:0007669"/>
    <property type="project" value="TreeGrafter"/>
</dbReference>
<dbReference type="GO" id="GO:0051082">
    <property type="term" value="F:unfolded protein binding"/>
    <property type="evidence" value="ECO:0007669"/>
    <property type="project" value="TreeGrafter"/>
</dbReference>
<feature type="chain" id="PRO_5018228208" description="UGGT thioredoxin-like domain-containing protein" evidence="1">
    <location>
        <begin position="20"/>
        <end position="356"/>
    </location>
</feature>
<feature type="signal peptide" evidence="1">
    <location>
        <begin position="1"/>
        <end position="19"/>
    </location>
</feature>
<keyword evidence="4" id="KW-1185">Reference proteome</keyword>
<dbReference type="InterPro" id="IPR040693">
    <property type="entry name" value="UGGT_TRXL_1"/>
</dbReference>
<evidence type="ECO:0000313" key="4">
    <source>
        <dbReference type="Proteomes" id="UP000270924"/>
    </source>
</evidence>
<dbReference type="InParanoid" id="A0A3P7EEU4"/>
<keyword evidence="1" id="KW-0732">Signal</keyword>
<feature type="domain" description="UGGT thioredoxin-like" evidence="2">
    <location>
        <begin position="137"/>
        <end position="278"/>
    </location>
</feature>
<dbReference type="InterPro" id="IPR009448">
    <property type="entry name" value="UDP-g_GGtrans"/>
</dbReference>
<feature type="non-terminal residue" evidence="3">
    <location>
        <position position="356"/>
    </location>
</feature>
<proteinExistence type="predicted"/>
<dbReference type="Proteomes" id="UP000270924">
    <property type="component" value="Unassembled WGS sequence"/>
</dbReference>
<dbReference type="EMBL" id="UYWW01006839">
    <property type="protein sequence ID" value="VDM14947.1"/>
    <property type="molecule type" value="Genomic_DNA"/>
</dbReference>
<dbReference type="GO" id="GO:0018279">
    <property type="term" value="P:protein N-linked glycosylation via asparagine"/>
    <property type="evidence" value="ECO:0007669"/>
    <property type="project" value="TreeGrafter"/>
</dbReference>
<dbReference type="Pfam" id="PF18400">
    <property type="entry name" value="Thioredoxin_12"/>
    <property type="match status" value="1"/>
</dbReference>
<dbReference type="PANTHER" id="PTHR11226">
    <property type="entry name" value="UDP-GLUCOSE GLYCOPROTEIN:GLUCOSYLTRANSFERASE"/>
    <property type="match status" value="1"/>
</dbReference>
<accession>A0A3P7EEU4</accession>
<dbReference type="AlphaFoldDB" id="A0A3P7EEU4"/>
<protein>
    <recommendedName>
        <fullName evidence="2">UGGT thioredoxin-like domain-containing protein</fullName>
    </recommendedName>
</protein>
<organism evidence="3 4">
    <name type="scientific">Wuchereria bancrofti</name>
    <dbReference type="NCBI Taxonomy" id="6293"/>
    <lineage>
        <taxon>Eukaryota</taxon>
        <taxon>Metazoa</taxon>
        <taxon>Ecdysozoa</taxon>
        <taxon>Nematoda</taxon>
        <taxon>Chromadorea</taxon>
        <taxon>Rhabditida</taxon>
        <taxon>Spirurina</taxon>
        <taxon>Spiruromorpha</taxon>
        <taxon>Filarioidea</taxon>
        <taxon>Onchocercidae</taxon>
        <taxon>Wuchereria</taxon>
    </lineage>
</organism>
<evidence type="ECO:0000313" key="3">
    <source>
        <dbReference type="EMBL" id="VDM14947.1"/>
    </source>
</evidence>
<dbReference type="GO" id="GO:0036503">
    <property type="term" value="P:ERAD pathway"/>
    <property type="evidence" value="ECO:0007669"/>
    <property type="project" value="TreeGrafter"/>
</dbReference>
<gene>
    <name evidence="3" type="ORF">WBA_LOCUS8333</name>
</gene>